<comment type="caution">
    <text evidence="1">The sequence shown here is derived from an EMBL/GenBank/DDBJ whole genome shotgun (WGS) entry which is preliminary data.</text>
</comment>
<sequence>MTHARTLDAARTRDRFRTRLTPPPAAVQRAGDRRRLLSQTASSHGPASTACEGSGRTGLSEATPDFCSLDADEFADAAEGRAAIDVMCAAAVAI</sequence>
<protein>
    <submittedName>
        <fullName evidence="1">Uncharacterized protein</fullName>
    </submittedName>
</protein>
<organism evidence="1 2">
    <name type="scientific">Hyalomma asiaticum</name>
    <name type="common">Tick</name>
    <dbReference type="NCBI Taxonomy" id="266040"/>
    <lineage>
        <taxon>Eukaryota</taxon>
        <taxon>Metazoa</taxon>
        <taxon>Ecdysozoa</taxon>
        <taxon>Arthropoda</taxon>
        <taxon>Chelicerata</taxon>
        <taxon>Arachnida</taxon>
        <taxon>Acari</taxon>
        <taxon>Parasitiformes</taxon>
        <taxon>Ixodida</taxon>
        <taxon>Ixodoidea</taxon>
        <taxon>Ixodidae</taxon>
        <taxon>Hyalomminae</taxon>
        <taxon>Hyalomma</taxon>
    </lineage>
</organism>
<dbReference type="Proteomes" id="UP000821845">
    <property type="component" value="Chromosome 5"/>
</dbReference>
<name>A0ACB7S985_HYAAI</name>
<accession>A0ACB7S985</accession>
<proteinExistence type="predicted"/>
<evidence type="ECO:0000313" key="2">
    <source>
        <dbReference type="Proteomes" id="UP000821845"/>
    </source>
</evidence>
<dbReference type="EMBL" id="CM023485">
    <property type="protein sequence ID" value="KAH6930611.1"/>
    <property type="molecule type" value="Genomic_DNA"/>
</dbReference>
<evidence type="ECO:0000313" key="1">
    <source>
        <dbReference type="EMBL" id="KAH6930611.1"/>
    </source>
</evidence>
<keyword evidence="2" id="KW-1185">Reference proteome</keyword>
<gene>
    <name evidence="1" type="ORF">HPB50_015520</name>
</gene>
<reference evidence="1" key="1">
    <citation type="submission" date="2020-05" db="EMBL/GenBank/DDBJ databases">
        <title>Large-scale comparative analyses of tick genomes elucidate their genetic diversity and vector capacities.</title>
        <authorList>
            <person name="Jia N."/>
            <person name="Wang J."/>
            <person name="Shi W."/>
            <person name="Du L."/>
            <person name="Sun Y."/>
            <person name="Zhan W."/>
            <person name="Jiang J."/>
            <person name="Wang Q."/>
            <person name="Zhang B."/>
            <person name="Ji P."/>
            <person name="Sakyi L.B."/>
            <person name="Cui X."/>
            <person name="Yuan T."/>
            <person name="Jiang B."/>
            <person name="Yang W."/>
            <person name="Lam T.T.-Y."/>
            <person name="Chang Q."/>
            <person name="Ding S."/>
            <person name="Wang X."/>
            <person name="Zhu J."/>
            <person name="Ruan X."/>
            <person name="Zhao L."/>
            <person name="Wei J."/>
            <person name="Que T."/>
            <person name="Du C."/>
            <person name="Cheng J."/>
            <person name="Dai P."/>
            <person name="Han X."/>
            <person name="Huang E."/>
            <person name="Gao Y."/>
            <person name="Liu J."/>
            <person name="Shao H."/>
            <person name="Ye R."/>
            <person name="Li L."/>
            <person name="Wei W."/>
            <person name="Wang X."/>
            <person name="Wang C."/>
            <person name="Yang T."/>
            <person name="Huo Q."/>
            <person name="Li W."/>
            <person name="Guo W."/>
            <person name="Chen H."/>
            <person name="Zhou L."/>
            <person name="Ni X."/>
            <person name="Tian J."/>
            <person name="Zhou Y."/>
            <person name="Sheng Y."/>
            <person name="Liu T."/>
            <person name="Pan Y."/>
            <person name="Xia L."/>
            <person name="Li J."/>
            <person name="Zhao F."/>
            <person name="Cao W."/>
        </authorList>
    </citation>
    <scope>NUCLEOTIDE SEQUENCE</scope>
    <source>
        <strain evidence="1">Hyas-2018</strain>
    </source>
</reference>